<organism evidence="1 2">
    <name type="scientific">Colletotrichum truncatum</name>
    <name type="common">Anthracnose fungus</name>
    <name type="synonym">Colletotrichum capsici</name>
    <dbReference type="NCBI Taxonomy" id="5467"/>
    <lineage>
        <taxon>Eukaryota</taxon>
        <taxon>Fungi</taxon>
        <taxon>Dikarya</taxon>
        <taxon>Ascomycota</taxon>
        <taxon>Pezizomycotina</taxon>
        <taxon>Sordariomycetes</taxon>
        <taxon>Hypocreomycetidae</taxon>
        <taxon>Glomerellales</taxon>
        <taxon>Glomerellaceae</taxon>
        <taxon>Colletotrichum</taxon>
        <taxon>Colletotrichum truncatum species complex</taxon>
    </lineage>
</organism>
<gene>
    <name evidence="1" type="ORF">CTRU02_214179</name>
</gene>
<name>A0ACC3YHU5_COLTU</name>
<keyword evidence="2" id="KW-1185">Reference proteome</keyword>
<dbReference type="EMBL" id="VUJX02000010">
    <property type="protein sequence ID" value="KAL0931444.1"/>
    <property type="molecule type" value="Genomic_DNA"/>
</dbReference>
<comment type="caution">
    <text evidence="1">The sequence shown here is derived from an EMBL/GenBank/DDBJ whole genome shotgun (WGS) entry which is preliminary data.</text>
</comment>
<reference evidence="1 2" key="1">
    <citation type="journal article" date="2020" name="Phytopathology">
        <title>Genome Sequence Resources of Colletotrichum truncatum, C. plurivorum, C. musicola, and C. sojae: Four Species Pathogenic to Soybean (Glycine max).</title>
        <authorList>
            <person name="Rogerio F."/>
            <person name="Boufleur T.R."/>
            <person name="Ciampi-Guillardi M."/>
            <person name="Sukno S.A."/>
            <person name="Thon M.R."/>
            <person name="Massola Junior N.S."/>
            <person name="Baroncelli R."/>
        </authorList>
    </citation>
    <scope>NUCLEOTIDE SEQUENCE [LARGE SCALE GENOMIC DNA]</scope>
    <source>
        <strain evidence="1 2">CMES1059</strain>
    </source>
</reference>
<protein>
    <submittedName>
        <fullName evidence="1">Uncharacterized protein</fullName>
    </submittedName>
</protein>
<proteinExistence type="predicted"/>
<accession>A0ACC3YHU5</accession>
<evidence type="ECO:0000313" key="2">
    <source>
        <dbReference type="Proteomes" id="UP000805649"/>
    </source>
</evidence>
<sequence>MVYLQTVLFISPSSLCFGSKTRIGGLACTPSHAAVTSVGLQTRIGRRESAMIPICKSMGREAWLSSLVVQQRIAQVMPGGSPSFSMCWQGSFYARFPVDRKTSKLDDANAASNRLLQTLCSELGYLARLVWFARLEGPSLCITQPTTLKRILLPSQQ</sequence>
<dbReference type="Proteomes" id="UP000805649">
    <property type="component" value="Unassembled WGS sequence"/>
</dbReference>
<evidence type="ECO:0000313" key="1">
    <source>
        <dbReference type="EMBL" id="KAL0931444.1"/>
    </source>
</evidence>